<feature type="compositionally biased region" description="Polar residues" evidence="1">
    <location>
        <begin position="473"/>
        <end position="491"/>
    </location>
</feature>
<name>A0AAJ1F7E5_9ACTO</name>
<gene>
    <name evidence="4" type="ORF">L0M99_02085</name>
</gene>
<evidence type="ECO:0000313" key="4">
    <source>
        <dbReference type="EMBL" id="MCG4617288.1"/>
    </source>
</evidence>
<dbReference type="EMBL" id="JAKNHJ010000003">
    <property type="protein sequence ID" value="MCG4617288.1"/>
    <property type="molecule type" value="Genomic_DNA"/>
</dbReference>
<dbReference type="RefSeq" id="WP_238127560.1">
    <property type="nucleotide sequence ID" value="NZ_JAGZVZ010000001.1"/>
</dbReference>
<feature type="compositionally biased region" description="Polar residues" evidence="1">
    <location>
        <begin position="704"/>
        <end position="722"/>
    </location>
</feature>
<evidence type="ECO:0000256" key="2">
    <source>
        <dbReference type="SAM" id="Phobius"/>
    </source>
</evidence>
<feature type="compositionally biased region" description="Polar residues" evidence="1">
    <location>
        <begin position="752"/>
        <end position="761"/>
    </location>
</feature>
<feature type="region of interest" description="Disordered" evidence="1">
    <location>
        <begin position="694"/>
        <end position="768"/>
    </location>
</feature>
<feature type="compositionally biased region" description="Basic and acidic residues" evidence="1">
    <location>
        <begin position="540"/>
        <end position="550"/>
    </location>
</feature>
<evidence type="ECO:0008006" key="6">
    <source>
        <dbReference type="Google" id="ProtNLM"/>
    </source>
</evidence>
<keyword evidence="2" id="KW-0472">Membrane</keyword>
<feature type="region of interest" description="Disordered" evidence="1">
    <location>
        <begin position="339"/>
        <end position="365"/>
    </location>
</feature>
<feature type="compositionally biased region" description="Low complexity" evidence="1">
    <location>
        <begin position="427"/>
        <end position="453"/>
    </location>
</feature>
<organism evidence="4 5">
    <name type="scientific">Varibaculum cambriense</name>
    <dbReference type="NCBI Taxonomy" id="184870"/>
    <lineage>
        <taxon>Bacteria</taxon>
        <taxon>Bacillati</taxon>
        <taxon>Actinomycetota</taxon>
        <taxon>Actinomycetes</taxon>
        <taxon>Actinomycetales</taxon>
        <taxon>Actinomycetaceae</taxon>
        <taxon>Varibaculum</taxon>
    </lineage>
</organism>
<feature type="compositionally biased region" description="Basic and acidic residues" evidence="1">
    <location>
        <begin position="557"/>
        <end position="567"/>
    </location>
</feature>
<feature type="transmembrane region" description="Helical" evidence="2">
    <location>
        <begin position="170"/>
        <end position="193"/>
    </location>
</feature>
<dbReference type="Gene3D" id="3.10.310.50">
    <property type="match status" value="1"/>
</dbReference>
<feature type="region of interest" description="Disordered" evidence="1">
    <location>
        <begin position="390"/>
        <end position="654"/>
    </location>
</feature>
<dbReference type="Proteomes" id="UP001200537">
    <property type="component" value="Unassembled WGS sequence"/>
</dbReference>
<feature type="compositionally biased region" description="Low complexity" evidence="1">
    <location>
        <begin position="665"/>
        <end position="674"/>
    </location>
</feature>
<keyword evidence="2" id="KW-1133">Transmembrane helix</keyword>
<accession>A0AAJ1F7E5</accession>
<feature type="compositionally biased region" description="Low complexity" evidence="1">
    <location>
        <begin position="568"/>
        <end position="586"/>
    </location>
</feature>
<feature type="compositionally biased region" description="Polar residues" evidence="1">
    <location>
        <begin position="398"/>
        <end position="412"/>
    </location>
</feature>
<evidence type="ECO:0000256" key="3">
    <source>
        <dbReference type="SAM" id="SignalP"/>
    </source>
</evidence>
<feature type="chain" id="PRO_5042497579" description="TPM domain-containing protein" evidence="3">
    <location>
        <begin position="32"/>
        <end position="1063"/>
    </location>
</feature>
<sequence>MKVLKRVGLLTIVLLAALFAGFTVSGNIAHAEEPPTISDHVYDPGDKLGGQANKVKERLASLDRSGLHVYVAFPSEYSNETVSNWNLMALQKSGAPQGSYMLSIVADNPNQTMYLASADNAAKLSQEELSAIASEKMVPLLNQQKYPEAVLAYLDALSAKAPEMGSGLAVAPWAMIAFLVALIVVIIVISRVLRARRKAQNRTEDNASGESTEALASQDLRSQLPAFAVGTRQGGVTESEVSTSKESSKTAVVDEDDHEDEQPSKGKFRLRFGRNDKSSGKSKSGKTPVDNPDTAKAVSENFAGAASSQPAAAALLQTPSTDAGLVNKEPNLTSVAGTAQVKAEEPNPAIPTGVPGTLNTSSSGKVPSLAELDQIALARTRAQTINSTEANAGYQVSPAPQMQVPTSSQLPPQSEERALPQAPAPAPALSGEQPALSPQAAPLQPVQPGAAAQETRPGTFAPESTGLPATGPAQVSATTPRSNASYTSLGASSPLAPATGTSSAPQRHDSVLRPGETTYLPPQANDDDTQVTSAAQIKDYGQERRDEIARAKARAQAADRFREEQARKQASATAQTAQPAHAAQPQISPLPASVSHEGQAAPPFASPLPQQAVASPVTPAVPQNAVPDKGNASRPHLGSQAATHAAYSPAVTSRTSDDFARQALDSAAASAHQRGQSRVPTLPKMAPAVNNLTARSLPPVSPQAIPQVSRQAPGQVSQQTPGQAPAMANGPALSPAPSQVAAQPVRVAKQSVKPSPTPQETAHQEEARPAPDFTKVLRQADSWARKGASKLTLAQQRAGKTVTQPFALALVRAQDSVRAAFAEFATAQLQSRPIDQQIVAGNLPGPLRELRDQITHFTNLYHQQTPLNEILLRFEREIVTCREDLVRCRLIVERIQNVDPQKATRIGNDVMGAHKLLSRAQNLIEDARARDRAGQENEVLKATVRTENLLLQAQKIARQAHAEEAALRAGAKVEAALTFAEKVEPLSEQVAILMAAVDDYIGVHTAKVGVAARTMLDLANRTLTRLDQPGNHDPQEALRLLQRAQQQTEQALRLAENDVAKRS</sequence>
<reference evidence="4" key="1">
    <citation type="submission" date="2022-01" db="EMBL/GenBank/DDBJ databases">
        <title>Collection of gut derived symbiotic bacterial strains cultured from healthy donors.</title>
        <authorList>
            <person name="Lin H."/>
            <person name="Kohout C."/>
            <person name="Waligurski E."/>
            <person name="Pamer E.G."/>
        </authorList>
    </citation>
    <scope>NUCLEOTIDE SEQUENCE</scope>
    <source>
        <strain evidence="4">DFI.7.46</strain>
    </source>
</reference>
<feature type="compositionally biased region" description="Low complexity" evidence="1">
    <location>
        <begin position="236"/>
        <end position="245"/>
    </location>
</feature>
<comment type="caution">
    <text evidence="4">The sequence shown here is derived from an EMBL/GenBank/DDBJ whole genome shotgun (WGS) entry which is preliminary data.</text>
</comment>
<evidence type="ECO:0000256" key="1">
    <source>
        <dbReference type="SAM" id="MobiDB-lite"/>
    </source>
</evidence>
<protein>
    <recommendedName>
        <fullName evidence="6">TPM domain-containing protein</fullName>
    </recommendedName>
</protein>
<keyword evidence="2" id="KW-0812">Transmembrane</keyword>
<dbReference type="AlphaFoldDB" id="A0AAJ1F7E5"/>
<proteinExistence type="predicted"/>
<feature type="region of interest" description="Disordered" evidence="1">
    <location>
        <begin position="665"/>
        <end position="684"/>
    </location>
</feature>
<keyword evidence="3" id="KW-0732">Signal</keyword>
<feature type="region of interest" description="Disordered" evidence="1">
    <location>
        <begin position="231"/>
        <end position="295"/>
    </location>
</feature>
<feature type="signal peptide" evidence="3">
    <location>
        <begin position="1"/>
        <end position="31"/>
    </location>
</feature>
<evidence type="ECO:0000313" key="5">
    <source>
        <dbReference type="Proteomes" id="UP001200537"/>
    </source>
</evidence>